<dbReference type="EMBL" id="CP063458">
    <property type="protein sequence ID" value="QOV91435.1"/>
    <property type="molecule type" value="Genomic_DNA"/>
</dbReference>
<dbReference type="PROSITE" id="PS51176">
    <property type="entry name" value="PDH_ADH"/>
    <property type="match status" value="1"/>
</dbReference>
<dbReference type="InterPro" id="IPR050812">
    <property type="entry name" value="Preph/Arog_dehydrog"/>
</dbReference>
<dbReference type="GO" id="GO:0008977">
    <property type="term" value="F:prephenate dehydrogenase (NAD+) activity"/>
    <property type="evidence" value="ECO:0007669"/>
    <property type="project" value="InterPro"/>
</dbReference>
<keyword evidence="4" id="KW-1185">Reference proteome</keyword>
<name>A0A7M2X180_9BACT</name>
<keyword evidence="1" id="KW-0560">Oxidoreductase</keyword>
<dbReference type="FunFam" id="3.40.50.720:FF:000208">
    <property type="entry name" value="Prephenate dehydrogenase"/>
    <property type="match status" value="1"/>
</dbReference>
<dbReference type="InterPro" id="IPR008927">
    <property type="entry name" value="6-PGluconate_DH-like_C_sf"/>
</dbReference>
<reference evidence="3 4" key="1">
    <citation type="submission" date="2020-10" db="EMBL/GenBank/DDBJ databases">
        <title>Wide distribution of Phycisphaera-like planctomycetes from WD2101 soil group in peatlands and genome analysis of the first cultivated representative.</title>
        <authorList>
            <person name="Dedysh S.N."/>
            <person name="Beletsky A.V."/>
            <person name="Ivanova A."/>
            <person name="Kulichevskaya I.S."/>
            <person name="Suzina N.E."/>
            <person name="Philippov D.A."/>
            <person name="Rakitin A.L."/>
            <person name="Mardanov A.V."/>
            <person name="Ravin N.V."/>
        </authorList>
    </citation>
    <scope>NUCLEOTIDE SEQUENCE [LARGE SCALE GENOMIC DNA]</scope>
    <source>
        <strain evidence="3 4">M1803</strain>
    </source>
</reference>
<dbReference type="GO" id="GO:0070403">
    <property type="term" value="F:NAD+ binding"/>
    <property type="evidence" value="ECO:0007669"/>
    <property type="project" value="InterPro"/>
</dbReference>
<evidence type="ECO:0000313" key="3">
    <source>
        <dbReference type="EMBL" id="QOV91435.1"/>
    </source>
</evidence>
<dbReference type="SUPFAM" id="SSF51735">
    <property type="entry name" value="NAD(P)-binding Rossmann-fold domains"/>
    <property type="match status" value="1"/>
</dbReference>
<dbReference type="GO" id="GO:0004665">
    <property type="term" value="F:prephenate dehydrogenase (NADP+) activity"/>
    <property type="evidence" value="ECO:0007669"/>
    <property type="project" value="InterPro"/>
</dbReference>
<proteinExistence type="predicted"/>
<dbReference type="GO" id="GO:0006571">
    <property type="term" value="P:tyrosine biosynthetic process"/>
    <property type="evidence" value="ECO:0007669"/>
    <property type="project" value="InterPro"/>
</dbReference>
<evidence type="ECO:0000256" key="1">
    <source>
        <dbReference type="ARBA" id="ARBA00023002"/>
    </source>
</evidence>
<sequence>MQPKRLSVLGVGLLGGSLGLAVKSVASDCRVIGYGHRRATLDAALALGAIDEGYDDPAAAVRDADLVVLCTPVSLLGEMLDRIAPFLADRAVVTDVGSTKASIVRLSEERHPGIRFVGSHPMAGSEKRGVQFAQSDLFRNAVCITTPTDATDREALEAVEGFWRGLGMRLKRCSPAEHDRLICDVSHLPHAIAAALVTMQEDAALDLVGKGFLDATRIAGGDGGLWRDIFLDNRQNLAAAIGRLRTSLDDLERLLTPESSEALRDWLDRAAERRQAALKP</sequence>
<organism evidence="3 4">
    <name type="scientific">Humisphaera borealis</name>
    <dbReference type="NCBI Taxonomy" id="2807512"/>
    <lineage>
        <taxon>Bacteria</taxon>
        <taxon>Pseudomonadati</taxon>
        <taxon>Planctomycetota</taxon>
        <taxon>Phycisphaerae</taxon>
        <taxon>Tepidisphaerales</taxon>
        <taxon>Tepidisphaeraceae</taxon>
        <taxon>Humisphaera</taxon>
    </lineage>
</organism>
<dbReference type="Proteomes" id="UP000593765">
    <property type="component" value="Chromosome"/>
</dbReference>
<dbReference type="Gene3D" id="1.10.3660.10">
    <property type="entry name" value="6-phosphogluconate dehydrogenase C-terminal like domain"/>
    <property type="match status" value="1"/>
</dbReference>
<dbReference type="KEGG" id="hbs:IPV69_08795"/>
<evidence type="ECO:0000313" key="4">
    <source>
        <dbReference type="Proteomes" id="UP000593765"/>
    </source>
</evidence>
<gene>
    <name evidence="3" type="ORF">IPV69_08795</name>
</gene>
<feature type="domain" description="Prephenate/arogenate dehydrogenase" evidence="2">
    <location>
        <begin position="4"/>
        <end position="280"/>
    </location>
</feature>
<dbReference type="AlphaFoldDB" id="A0A7M2X180"/>
<dbReference type="PANTHER" id="PTHR21363:SF0">
    <property type="entry name" value="PREPHENATE DEHYDROGENASE [NADP(+)]"/>
    <property type="match status" value="1"/>
</dbReference>
<dbReference type="InterPro" id="IPR046825">
    <property type="entry name" value="PDH_C"/>
</dbReference>
<dbReference type="InterPro" id="IPR046826">
    <property type="entry name" value="PDH_N"/>
</dbReference>
<protein>
    <submittedName>
        <fullName evidence="3">Prephenate dehydrogenase</fullName>
    </submittedName>
</protein>
<dbReference type="Pfam" id="PF20463">
    <property type="entry name" value="PDH_C"/>
    <property type="match status" value="1"/>
</dbReference>
<accession>A0A7M2X180</accession>
<dbReference type="Pfam" id="PF02153">
    <property type="entry name" value="PDH_N"/>
    <property type="match status" value="1"/>
</dbReference>
<evidence type="ECO:0000259" key="2">
    <source>
        <dbReference type="PROSITE" id="PS51176"/>
    </source>
</evidence>
<dbReference type="Gene3D" id="3.40.50.720">
    <property type="entry name" value="NAD(P)-binding Rossmann-like Domain"/>
    <property type="match status" value="1"/>
</dbReference>
<dbReference type="PANTHER" id="PTHR21363">
    <property type="entry name" value="PREPHENATE DEHYDROGENASE"/>
    <property type="match status" value="1"/>
</dbReference>
<dbReference type="InterPro" id="IPR003099">
    <property type="entry name" value="Prephen_DH"/>
</dbReference>
<dbReference type="InterPro" id="IPR036291">
    <property type="entry name" value="NAD(P)-bd_dom_sf"/>
</dbReference>
<dbReference type="RefSeq" id="WP_206294713.1">
    <property type="nucleotide sequence ID" value="NZ_CP063458.1"/>
</dbReference>
<dbReference type="SUPFAM" id="SSF48179">
    <property type="entry name" value="6-phosphogluconate dehydrogenase C-terminal domain-like"/>
    <property type="match status" value="1"/>
</dbReference>